<dbReference type="HOGENOM" id="CLU_008678_1_0_1"/>
<dbReference type="PROSITE" id="PS50132">
    <property type="entry name" value="RGS"/>
    <property type="match status" value="1"/>
</dbReference>
<organism evidence="4 5">
    <name type="scientific">Laccaria amethystina LaAM-08-1</name>
    <dbReference type="NCBI Taxonomy" id="1095629"/>
    <lineage>
        <taxon>Eukaryota</taxon>
        <taxon>Fungi</taxon>
        <taxon>Dikarya</taxon>
        <taxon>Basidiomycota</taxon>
        <taxon>Agaricomycotina</taxon>
        <taxon>Agaricomycetes</taxon>
        <taxon>Agaricomycetidae</taxon>
        <taxon>Agaricales</taxon>
        <taxon>Agaricineae</taxon>
        <taxon>Hydnangiaceae</taxon>
        <taxon>Laccaria</taxon>
    </lineage>
</organism>
<sequence length="609" mass="68426">MTSHPKKPNIQTQPRTYQVSIKSVLSFPIRMCNPPPAVGKVRSCGVTPLFDVRLEDVLDRKHLPPLGLKDFEEWLLFVEMSPENLYFTLWLREYKQRYNQWAAQTRFQRESSSEFRTNWSSHNSPQLAMFYARAKQTFLTPNSDYELNLPSSLLAPFHASMESPHPDPAIFTDVAAEVYQLLDDSLRRFVHAQFNNVGNHRVLCGIVAGFLFCLIGSIPAITLNLIREQSRWMRLTTFPGLFIGLTIALSALNGICLGVYIFGDLRQLRKFELSRPPISKPQPLPAFKRLSSQRPPQQINPVLPVQHPRKSSQPHCRPNNLSRPASSSSLGSQSSPSSSGSVYINADLVIHISPAYYDTDPVDGPATTPPGPDVSSYAFPDKSVHYDENGNASPTDSDFTATATFIHQFDYDEDDEPDLEVGLERLPEQHQPISSFDFDALPPRTPNGDLTRLSTQYERDCCTPTPTLPPPQASPSLMARIQSRCDIKRWRLQTGLLEPDHNSSLASSNNFPANPYNSHIHTSKHKLRLPQPHNSSSEKTIVQPKEERVRKRFRLIQAVPAFAVPLTRVLSPIIVRGQWEIVVRSAAIAFLVSWVLVGIFLAIPIPATS</sequence>
<feature type="region of interest" description="Disordered" evidence="1">
    <location>
        <begin position="361"/>
        <end position="397"/>
    </location>
</feature>
<proteinExistence type="predicted"/>
<dbReference type="PANTHER" id="PTHR39466:SF1">
    <property type="entry name" value="RGS DOMAIN-CONTAINING PROTEIN"/>
    <property type="match status" value="1"/>
</dbReference>
<keyword evidence="2" id="KW-0812">Transmembrane</keyword>
<reference evidence="5" key="2">
    <citation type="submission" date="2015-01" db="EMBL/GenBank/DDBJ databases">
        <title>Evolutionary Origins and Diversification of the Mycorrhizal Mutualists.</title>
        <authorList>
            <consortium name="DOE Joint Genome Institute"/>
            <consortium name="Mycorrhizal Genomics Consortium"/>
            <person name="Kohler A."/>
            <person name="Kuo A."/>
            <person name="Nagy L.G."/>
            <person name="Floudas D."/>
            <person name="Copeland A."/>
            <person name="Barry K.W."/>
            <person name="Cichocki N."/>
            <person name="Veneault-Fourrey C."/>
            <person name="LaButti K."/>
            <person name="Lindquist E.A."/>
            <person name="Lipzen A."/>
            <person name="Lundell T."/>
            <person name="Morin E."/>
            <person name="Murat C."/>
            <person name="Riley R."/>
            <person name="Ohm R."/>
            <person name="Sun H."/>
            <person name="Tunlid A."/>
            <person name="Henrissat B."/>
            <person name="Grigoriev I.V."/>
            <person name="Hibbett D.S."/>
            <person name="Martin F."/>
        </authorList>
    </citation>
    <scope>NUCLEOTIDE SEQUENCE [LARGE SCALE GENOMIC DNA]</scope>
    <source>
        <strain evidence="5">LaAM-08-1</strain>
    </source>
</reference>
<dbReference type="EMBL" id="KN838581">
    <property type="protein sequence ID" value="KIK03379.1"/>
    <property type="molecule type" value="Genomic_DNA"/>
</dbReference>
<evidence type="ECO:0000259" key="3">
    <source>
        <dbReference type="PROSITE" id="PS50132"/>
    </source>
</evidence>
<dbReference type="SUPFAM" id="SSF48097">
    <property type="entry name" value="Regulator of G-protein signaling, RGS"/>
    <property type="match status" value="1"/>
</dbReference>
<feature type="transmembrane region" description="Helical" evidence="2">
    <location>
        <begin position="238"/>
        <end position="262"/>
    </location>
</feature>
<evidence type="ECO:0000256" key="2">
    <source>
        <dbReference type="SAM" id="Phobius"/>
    </source>
</evidence>
<feature type="transmembrane region" description="Helical" evidence="2">
    <location>
        <begin position="202"/>
        <end position="226"/>
    </location>
</feature>
<dbReference type="Proteomes" id="UP000054477">
    <property type="component" value="Unassembled WGS sequence"/>
</dbReference>
<keyword evidence="2" id="KW-1133">Transmembrane helix</keyword>
<reference evidence="4 5" key="1">
    <citation type="submission" date="2014-04" db="EMBL/GenBank/DDBJ databases">
        <authorList>
            <consortium name="DOE Joint Genome Institute"/>
            <person name="Kuo A."/>
            <person name="Kohler A."/>
            <person name="Nagy L.G."/>
            <person name="Floudas D."/>
            <person name="Copeland A."/>
            <person name="Barry K.W."/>
            <person name="Cichocki N."/>
            <person name="Veneault-Fourrey C."/>
            <person name="LaButti K."/>
            <person name="Lindquist E.A."/>
            <person name="Lipzen A."/>
            <person name="Lundell T."/>
            <person name="Morin E."/>
            <person name="Murat C."/>
            <person name="Sun H."/>
            <person name="Tunlid A."/>
            <person name="Henrissat B."/>
            <person name="Grigoriev I.V."/>
            <person name="Hibbett D.S."/>
            <person name="Martin F."/>
            <person name="Nordberg H.P."/>
            <person name="Cantor M.N."/>
            <person name="Hua S.X."/>
        </authorList>
    </citation>
    <scope>NUCLEOTIDE SEQUENCE [LARGE SCALE GENOMIC DNA]</scope>
    <source>
        <strain evidence="4 5">LaAM-08-1</strain>
    </source>
</reference>
<evidence type="ECO:0000313" key="5">
    <source>
        <dbReference type="Proteomes" id="UP000054477"/>
    </source>
</evidence>
<dbReference type="AlphaFoldDB" id="A0A0C9XPC5"/>
<keyword evidence="2" id="KW-0472">Membrane</keyword>
<name>A0A0C9XPC5_9AGAR</name>
<accession>A0A0C9XPC5</accession>
<dbReference type="InterPro" id="IPR016137">
    <property type="entry name" value="RGS"/>
</dbReference>
<gene>
    <name evidence="4" type="ORF">K443DRAFT_676859</name>
</gene>
<feature type="region of interest" description="Disordered" evidence="1">
    <location>
        <begin position="522"/>
        <end position="544"/>
    </location>
</feature>
<feature type="domain" description="RGS" evidence="3">
    <location>
        <begin position="57"/>
        <end position="185"/>
    </location>
</feature>
<dbReference type="STRING" id="1095629.A0A0C9XPC5"/>
<feature type="region of interest" description="Disordered" evidence="1">
    <location>
        <begin position="295"/>
        <end position="340"/>
    </location>
</feature>
<feature type="compositionally biased region" description="Low complexity" evidence="1">
    <location>
        <begin position="321"/>
        <end position="340"/>
    </location>
</feature>
<evidence type="ECO:0000256" key="1">
    <source>
        <dbReference type="SAM" id="MobiDB-lite"/>
    </source>
</evidence>
<evidence type="ECO:0000313" key="4">
    <source>
        <dbReference type="EMBL" id="KIK03379.1"/>
    </source>
</evidence>
<dbReference type="InterPro" id="IPR044926">
    <property type="entry name" value="RGS_subdomain_2"/>
</dbReference>
<feature type="transmembrane region" description="Helical" evidence="2">
    <location>
        <begin position="581"/>
        <end position="603"/>
    </location>
</feature>
<dbReference type="OrthoDB" id="3232309at2759"/>
<dbReference type="PANTHER" id="PTHR39466">
    <property type="entry name" value="RGS DOMAIN-CONTAINING PROTEIN"/>
    <property type="match status" value="1"/>
</dbReference>
<dbReference type="Gene3D" id="1.10.167.10">
    <property type="entry name" value="Regulator of G-protein Signalling 4, domain 2"/>
    <property type="match status" value="1"/>
</dbReference>
<dbReference type="InterPro" id="IPR036305">
    <property type="entry name" value="RGS_sf"/>
</dbReference>
<keyword evidence="5" id="KW-1185">Reference proteome</keyword>
<protein>
    <recommendedName>
        <fullName evidence="3">RGS domain-containing protein</fullName>
    </recommendedName>
</protein>